<evidence type="ECO:0000313" key="3">
    <source>
        <dbReference type="Proteomes" id="UP001500326"/>
    </source>
</evidence>
<reference evidence="2 3" key="1">
    <citation type="journal article" date="2019" name="Int. J. Syst. Evol. Microbiol.">
        <title>The Global Catalogue of Microorganisms (GCM) 10K type strain sequencing project: providing services to taxonomists for standard genome sequencing and annotation.</title>
        <authorList>
            <consortium name="The Broad Institute Genomics Platform"/>
            <consortium name="The Broad Institute Genome Sequencing Center for Infectious Disease"/>
            <person name="Wu L."/>
            <person name="Ma J."/>
        </authorList>
    </citation>
    <scope>NUCLEOTIDE SEQUENCE [LARGE SCALE GENOMIC DNA]</scope>
    <source>
        <strain evidence="2 3">JCM 14902</strain>
    </source>
</reference>
<organism evidence="2 3">
    <name type="scientific">Microbacterium pumilum</name>
    <dbReference type="NCBI Taxonomy" id="344165"/>
    <lineage>
        <taxon>Bacteria</taxon>
        <taxon>Bacillati</taxon>
        <taxon>Actinomycetota</taxon>
        <taxon>Actinomycetes</taxon>
        <taxon>Micrococcales</taxon>
        <taxon>Microbacteriaceae</taxon>
        <taxon>Microbacterium</taxon>
    </lineage>
</organism>
<comment type="caution">
    <text evidence="2">The sequence shown here is derived from an EMBL/GenBank/DDBJ whole genome shotgun (WGS) entry which is preliminary data.</text>
</comment>
<sequence length="375" mass="38721">MSESLSTPHPRTRWRFAVAFGVIGSLLVAVLITAFIWPAATSSPKNLPIGISGPADRVAALTDVLAQQDPSPMSLVEVSSRQDAIDQIESREIYGAILLDEPEVLVATAASPVAAQAPRGVATQLQSQIDATVQAALVAQLAAIGEALAAGQPPALPPADAPGTQTPKVTVTDVVPLADSDPTGAGIAAATFPLVLGGMLGGILLSLLVAGAVRRLVALAVFGIAAGALSALILQTWFGLLQRDWLLNAAALGLGMTATAAFIIGMNAVFGRPGLGIAAVITVLFANPLAAAAVPVQFLPEPWGQIGQYFVPGAASNLLRSLSYFPDAATGMQWMILLCWTALGVLLALVGHYRDKPDMQVPEEQLEPETQLEAV</sequence>
<accession>A0ABN2SRX4</accession>
<keyword evidence="1" id="KW-0472">Membrane</keyword>
<dbReference type="RefSeq" id="WP_344063244.1">
    <property type="nucleotide sequence ID" value="NZ_BAAAOH010000001.1"/>
</dbReference>
<keyword evidence="1" id="KW-0812">Transmembrane</keyword>
<proteinExistence type="predicted"/>
<feature type="transmembrane region" description="Helical" evidence="1">
    <location>
        <begin position="185"/>
        <end position="209"/>
    </location>
</feature>
<evidence type="ECO:0008006" key="4">
    <source>
        <dbReference type="Google" id="ProtNLM"/>
    </source>
</evidence>
<keyword evidence="1" id="KW-1133">Transmembrane helix</keyword>
<feature type="transmembrane region" description="Helical" evidence="1">
    <location>
        <begin position="16"/>
        <end position="37"/>
    </location>
</feature>
<feature type="transmembrane region" description="Helical" evidence="1">
    <location>
        <begin position="331"/>
        <end position="350"/>
    </location>
</feature>
<evidence type="ECO:0000256" key="1">
    <source>
        <dbReference type="SAM" id="Phobius"/>
    </source>
</evidence>
<dbReference type="EMBL" id="BAAAOH010000001">
    <property type="protein sequence ID" value="GAA1990503.1"/>
    <property type="molecule type" value="Genomic_DNA"/>
</dbReference>
<dbReference type="Proteomes" id="UP001500326">
    <property type="component" value="Unassembled WGS sequence"/>
</dbReference>
<name>A0ABN2SRX4_9MICO</name>
<evidence type="ECO:0000313" key="2">
    <source>
        <dbReference type="EMBL" id="GAA1990503.1"/>
    </source>
</evidence>
<protein>
    <recommendedName>
        <fullName evidence="4">ABC transporter permease</fullName>
    </recommendedName>
</protein>
<feature type="transmembrane region" description="Helical" evidence="1">
    <location>
        <begin position="245"/>
        <end position="270"/>
    </location>
</feature>
<gene>
    <name evidence="2" type="ORF">GCM10009777_27270</name>
</gene>
<keyword evidence="3" id="KW-1185">Reference proteome</keyword>
<feature type="transmembrane region" description="Helical" evidence="1">
    <location>
        <begin position="277"/>
        <end position="299"/>
    </location>
</feature>
<feature type="transmembrane region" description="Helical" evidence="1">
    <location>
        <begin position="216"/>
        <end position="239"/>
    </location>
</feature>